<dbReference type="OrthoDB" id="43460at2759"/>
<feature type="compositionally biased region" description="Polar residues" evidence="1">
    <location>
        <begin position="37"/>
        <end position="55"/>
    </location>
</feature>
<evidence type="ECO:0000313" key="3">
    <source>
        <dbReference type="Proteomes" id="UP000594454"/>
    </source>
</evidence>
<evidence type="ECO:0000313" key="2">
    <source>
        <dbReference type="EMBL" id="CAD7093875.1"/>
    </source>
</evidence>
<keyword evidence="3" id="KW-1185">Reference proteome</keyword>
<organism evidence="2 3">
    <name type="scientific">Hermetia illucens</name>
    <name type="common">Black soldier fly</name>
    <dbReference type="NCBI Taxonomy" id="343691"/>
    <lineage>
        <taxon>Eukaryota</taxon>
        <taxon>Metazoa</taxon>
        <taxon>Ecdysozoa</taxon>
        <taxon>Arthropoda</taxon>
        <taxon>Hexapoda</taxon>
        <taxon>Insecta</taxon>
        <taxon>Pterygota</taxon>
        <taxon>Neoptera</taxon>
        <taxon>Endopterygota</taxon>
        <taxon>Diptera</taxon>
        <taxon>Brachycera</taxon>
        <taxon>Stratiomyomorpha</taxon>
        <taxon>Stratiomyidae</taxon>
        <taxon>Hermetiinae</taxon>
        <taxon>Hermetia</taxon>
    </lineage>
</organism>
<proteinExistence type="predicted"/>
<gene>
    <name evidence="2" type="ORF">HERILL_LOCUS16132</name>
</gene>
<reference evidence="2 3" key="1">
    <citation type="submission" date="2020-11" db="EMBL/GenBank/DDBJ databases">
        <authorList>
            <person name="Wallbank WR R."/>
            <person name="Pardo Diaz C."/>
            <person name="Kozak K."/>
            <person name="Martin S."/>
            <person name="Jiggins C."/>
            <person name="Moest M."/>
            <person name="Warren A I."/>
            <person name="Generalovic N T."/>
            <person name="Byers J.R.P. K."/>
            <person name="Montejo-Kovacevich G."/>
            <person name="Yen C E."/>
        </authorList>
    </citation>
    <scope>NUCLEOTIDE SEQUENCE [LARGE SCALE GENOMIC DNA]</scope>
</reference>
<dbReference type="EMBL" id="LR899015">
    <property type="protein sequence ID" value="CAD7093875.1"/>
    <property type="molecule type" value="Genomic_DNA"/>
</dbReference>
<accession>A0A7R8V6M1</accession>
<evidence type="ECO:0000256" key="1">
    <source>
        <dbReference type="SAM" id="MobiDB-lite"/>
    </source>
</evidence>
<name>A0A7R8V6M1_HERIL</name>
<dbReference type="AlphaFoldDB" id="A0A7R8V6M1"/>
<sequence length="84" mass="9015">MASKKHHLNLTKPLSRPSSPSTLLAAAAGALGQSTSHASRASVSPSKHSGSSNVTDNEDEEFQDACDMELRYDISKEIYLVLNN</sequence>
<protein>
    <submittedName>
        <fullName evidence="2">Uncharacterized protein</fullName>
    </submittedName>
</protein>
<dbReference type="Proteomes" id="UP000594454">
    <property type="component" value="Chromosome 7"/>
</dbReference>
<feature type="region of interest" description="Disordered" evidence="1">
    <location>
        <begin position="1"/>
        <end position="62"/>
    </location>
</feature>
<feature type="compositionally biased region" description="Low complexity" evidence="1">
    <location>
        <begin position="10"/>
        <end position="36"/>
    </location>
</feature>